<sequence>LNAQLQMEVERLIVQDYATEHQKSIVLGSMDNFCHQSHRKPIKVQLPEYILDFGYIILGDVRTHIIKITNTSHFPVSFHAEKHVLHDTGFSIELDRVKNLPYCETETFEVRFDAQGASLSVGNKKVILPIKLCLLITPVMIQLLFQSRDSFSNPMLHGNNNFMPTLGPTVHICLQAKVTIPSMTLSCGKVEFATIQCGQCLVETIQLSNHLQVPCEWFIHTHKQVSKLEKHMPKYLRRKLCAEFKPKTRIFEIQPTSGVLDPGERSNMQVKFMPKEE</sequence>
<feature type="non-terminal residue" evidence="1">
    <location>
        <position position="277"/>
    </location>
</feature>
<dbReference type="PANTHER" id="PTHR23053:SF0">
    <property type="entry name" value="HYDROCEPHALUS-INDUCING PROTEIN HOMOLOG"/>
    <property type="match status" value="1"/>
</dbReference>
<dbReference type="EMBL" id="RWIC01001188">
    <property type="protein sequence ID" value="TKC37171.1"/>
    <property type="molecule type" value="Genomic_DNA"/>
</dbReference>
<dbReference type="Gene3D" id="2.60.40.10">
    <property type="entry name" value="Immunoglobulins"/>
    <property type="match status" value="2"/>
</dbReference>
<dbReference type="PANTHER" id="PTHR23053">
    <property type="entry name" value="DLEC1 DELETED IN LUNG AND ESOPHAGEAL CANCER 1"/>
    <property type="match status" value="1"/>
</dbReference>
<dbReference type="GO" id="GO:0005930">
    <property type="term" value="C:axoneme"/>
    <property type="evidence" value="ECO:0007669"/>
    <property type="project" value="TreeGrafter"/>
</dbReference>
<accession>A0A4U1EL78</accession>
<comment type="caution">
    <text evidence="1">The sequence shown here is derived from an EMBL/GenBank/DDBJ whole genome shotgun (WGS) entry which is preliminary data.</text>
</comment>
<feature type="non-terminal residue" evidence="1">
    <location>
        <position position="1"/>
    </location>
</feature>
<protein>
    <recommendedName>
        <fullName evidence="3">Abnormal spindle-like microcephaly-associated protein ASH domain-containing protein</fullName>
    </recommendedName>
</protein>
<gene>
    <name evidence="1" type="ORF">EI555_020263</name>
</gene>
<evidence type="ECO:0008006" key="3">
    <source>
        <dbReference type="Google" id="ProtNLM"/>
    </source>
</evidence>
<reference evidence="2" key="1">
    <citation type="journal article" date="2019" name="IScience">
        <title>Narwhal Genome Reveals Long-Term Low Genetic Diversity despite Current Large Abundance Size.</title>
        <authorList>
            <person name="Westbury M.V."/>
            <person name="Petersen B."/>
            <person name="Garde E."/>
            <person name="Heide-Jorgensen M.P."/>
            <person name="Lorenzen E.D."/>
        </authorList>
    </citation>
    <scope>NUCLEOTIDE SEQUENCE [LARGE SCALE GENOMIC DNA]</scope>
</reference>
<organism evidence="1 2">
    <name type="scientific">Monodon monoceros</name>
    <name type="common">Narwhal</name>
    <name type="synonym">Ceratodon monodon</name>
    <dbReference type="NCBI Taxonomy" id="40151"/>
    <lineage>
        <taxon>Eukaryota</taxon>
        <taxon>Metazoa</taxon>
        <taxon>Chordata</taxon>
        <taxon>Craniata</taxon>
        <taxon>Vertebrata</taxon>
        <taxon>Euteleostomi</taxon>
        <taxon>Mammalia</taxon>
        <taxon>Eutheria</taxon>
        <taxon>Laurasiatheria</taxon>
        <taxon>Artiodactyla</taxon>
        <taxon>Whippomorpha</taxon>
        <taxon>Cetacea</taxon>
        <taxon>Odontoceti</taxon>
        <taxon>Monodontidae</taxon>
        <taxon>Monodon</taxon>
    </lineage>
</organism>
<dbReference type="GO" id="GO:1904158">
    <property type="term" value="P:axonemal central apparatus assembly"/>
    <property type="evidence" value="ECO:0007669"/>
    <property type="project" value="TreeGrafter"/>
</dbReference>
<name>A0A4U1EL78_MONMO</name>
<dbReference type="AlphaFoldDB" id="A0A4U1EL78"/>
<evidence type="ECO:0000313" key="1">
    <source>
        <dbReference type="EMBL" id="TKC37171.1"/>
    </source>
</evidence>
<dbReference type="Proteomes" id="UP000308365">
    <property type="component" value="Unassembled WGS sequence"/>
</dbReference>
<proteinExistence type="predicted"/>
<dbReference type="GO" id="GO:0003341">
    <property type="term" value="P:cilium movement"/>
    <property type="evidence" value="ECO:0007669"/>
    <property type="project" value="TreeGrafter"/>
</dbReference>
<dbReference type="InterPro" id="IPR033305">
    <property type="entry name" value="Hydin-like"/>
</dbReference>
<evidence type="ECO:0000313" key="2">
    <source>
        <dbReference type="Proteomes" id="UP000308365"/>
    </source>
</evidence>
<dbReference type="InterPro" id="IPR013783">
    <property type="entry name" value="Ig-like_fold"/>
</dbReference>
<dbReference type="GO" id="GO:0031514">
    <property type="term" value="C:motile cilium"/>
    <property type="evidence" value="ECO:0007669"/>
    <property type="project" value="UniProtKB-SubCell"/>
</dbReference>